<dbReference type="EMBL" id="JAAQOM010000001">
    <property type="protein sequence ID" value="NIA52171.1"/>
    <property type="molecule type" value="Genomic_DNA"/>
</dbReference>
<dbReference type="InterPro" id="IPR036271">
    <property type="entry name" value="Tet_transcr_reg_TetR-rel_C_sf"/>
</dbReference>
<dbReference type="Pfam" id="PF00440">
    <property type="entry name" value="TetR_N"/>
    <property type="match status" value="1"/>
</dbReference>
<dbReference type="SUPFAM" id="SSF46689">
    <property type="entry name" value="Homeodomain-like"/>
    <property type="match status" value="1"/>
</dbReference>
<dbReference type="RefSeq" id="WP_166855487.1">
    <property type="nucleotide sequence ID" value="NZ_JAAQOM010000001.1"/>
</dbReference>
<protein>
    <submittedName>
        <fullName evidence="6">TetR/AcrR family transcriptional regulator</fullName>
    </submittedName>
</protein>
<dbReference type="PANTHER" id="PTHR47506">
    <property type="entry name" value="TRANSCRIPTIONAL REGULATORY PROTEIN"/>
    <property type="match status" value="1"/>
</dbReference>
<evidence type="ECO:0000256" key="2">
    <source>
        <dbReference type="ARBA" id="ARBA00023125"/>
    </source>
</evidence>
<keyword evidence="2 4" id="KW-0238">DNA-binding</keyword>
<evidence type="ECO:0000256" key="4">
    <source>
        <dbReference type="PROSITE-ProRule" id="PRU00335"/>
    </source>
</evidence>
<gene>
    <name evidence="6" type="ORF">HAV22_00700</name>
</gene>
<keyword evidence="7" id="KW-1185">Reference proteome</keyword>
<accession>A0ABX0P4P1</accession>
<dbReference type="Gene3D" id="1.10.357.10">
    <property type="entry name" value="Tetracycline Repressor, domain 2"/>
    <property type="match status" value="1"/>
</dbReference>
<dbReference type="InterPro" id="IPR009057">
    <property type="entry name" value="Homeodomain-like_sf"/>
</dbReference>
<dbReference type="PRINTS" id="PR00455">
    <property type="entry name" value="HTHTETR"/>
</dbReference>
<evidence type="ECO:0000259" key="5">
    <source>
        <dbReference type="PROSITE" id="PS50977"/>
    </source>
</evidence>
<evidence type="ECO:0000313" key="7">
    <source>
        <dbReference type="Proteomes" id="UP000716322"/>
    </source>
</evidence>
<keyword evidence="1" id="KW-0805">Transcription regulation</keyword>
<dbReference type="PROSITE" id="PS50977">
    <property type="entry name" value="HTH_TETR_2"/>
    <property type="match status" value="1"/>
</dbReference>
<feature type="domain" description="HTH tetR-type" evidence="5">
    <location>
        <begin position="6"/>
        <end position="66"/>
    </location>
</feature>
<organism evidence="6 7">
    <name type="scientific">Telluria antibiotica</name>
    <dbReference type="NCBI Taxonomy" id="2717319"/>
    <lineage>
        <taxon>Bacteria</taxon>
        <taxon>Pseudomonadati</taxon>
        <taxon>Pseudomonadota</taxon>
        <taxon>Betaproteobacteria</taxon>
        <taxon>Burkholderiales</taxon>
        <taxon>Oxalobacteraceae</taxon>
        <taxon>Telluria group</taxon>
        <taxon>Telluria</taxon>
    </lineage>
</organism>
<dbReference type="PANTHER" id="PTHR47506:SF1">
    <property type="entry name" value="HTH-TYPE TRANSCRIPTIONAL REGULATOR YJDC"/>
    <property type="match status" value="1"/>
</dbReference>
<dbReference type="InterPro" id="IPR001647">
    <property type="entry name" value="HTH_TetR"/>
</dbReference>
<reference evidence="6 7" key="1">
    <citation type="submission" date="2020-03" db="EMBL/GenBank/DDBJ databases">
        <title>Genome sequence of strain Massilia sp. TW-1.</title>
        <authorList>
            <person name="Chaudhary D.K."/>
        </authorList>
    </citation>
    <scope>NUCLEOTIDE SEQUENCE [LARGE SCALE GENOMIC DNA]</scope>
    <source>
        <strain evidence="6 7">TW-1</strain>
    </source>
</reference>
<name>A0ABX0P4P1_9BURK</name>
<dbReference type="Proteomes" id="UP000716322">
    <property type="component" value="Unassembled WGS sequence"/>
</dbReference>
<sequence>MAGTKQFDENEVLDRAMLLFWRRGFGATSMQDIAQATGVLRGSLYHAYGDKQALFLRIFERYRTWFLARLRDALDAPTAEEALRRYLRFTIDTVTAVDDDAITRGCLSTKTATDETAMDDAIRAALRGLLDSVQAQLVERLARPDAAGRLALPPVSAARLVATTTRGMVVLERVYRDPAQLQAVADDLVQLIFARRA</sequence>
<comment type="caution">
    <text evidence="6">The sequence shown here is derived from an EMBL/GenBank/DDBJ whole genome shotgun (WGS) entry which is preliminary data.</text>
</comment>
<dbReference type="Pfam" id="PF16925">
    <property type="entry name" value="TetR_C_13"/>
    <property type="match status" value="1"/>
</dbReference>
<dbReference type="SUPFAM" id="SSF48498">
    <property type="entry name" value="Tetracyclin repressor-like, C-terminal domain"/>
    <property type="match status" value="1"/>
</dbReference>
<evidence type="ECO:0000256" key="1">
    <source>
        <dbReference type="ARBA" id="ARBA00023015"/>
    </source>
</evidence>
<evidence type="ECO:0000256" key="3">
    <source>
        <dbReference type="ARBA" id="ARBA00023163"/>
    </source>
</evidence>
<dbReference type="InterPro" id="IPR011075">
    <property type="entry name" value="TetR_C"/>
</dbReference>
<proteinExistence type="predicted"/>
<keyword evidence="3" id="KW-0804">Transcription</keyword>
<dbReference type="Gene3D" id="1.10.10.60">
    <property type="entry name" value="Homeodomain-like"/>
    <property type="match status" value="1"/>
</dbReference>
<evidence type="ECO:0000313" key="6">
    <source>
        <dbReference type="EMBL" id="NIA52171.1"/>
    </source>
</evidence>
<feature type="DNA-binding region" description="H-T-H motif" evidence="4">
    <location>
        <begin position="29"/>
        <end position="48"/>
    </location>
</feature>